<comment type="cofactor">
    <cofactor evidence="1">
        <name>[4Fe-4S] cluster</name>
        <dbReference type="ChEBI" id="CHEBI:49883"/>
    </cofactor>
</comment>
<dbReference type="InterPro" id="IPR007197">
    <property type="entry name" value="rSAM"/>
</dbReference>
<organism evidence="7">
    <name type="scientific">hydrothermal vent metagenome</name>
    <dbReference type="NCBI Taxonomy" id="652676"/>
    <lineage>
        <taxon>unclassified sequences</taxon>
        <taxon>metagenomes</taxon>
        <taxon>ecological metagenomes</taxon>
    </lineage>
</organism>
<evidence type="ECO:0000256" key="3">
    <source>
        <dbReference type="ARBA" id="ARBA00022723"/>
    </source>
</evidence>
<evidence type="ECO:0000256" key="1">
    <source>
        <dbReference type="ARBA" id="ARBA00001966"/>
    </source>
</evidence>
<name>A0A3B0XP54_9ZZZZ</name>
<evidence type="ECO:0000256" key="4">
    <source>
        <dbReference type="ARBA" id="ARBA00023004"/>
    </source>
</evidence>
<evidence type="ECO:0000256" key="5">
    <source>
        <dbReference type="ARBA" id="ARBA00023014"/>
    </source>
</evidence>
<dbReference type="SFLD" id="SFLDS00029">
    <property type="entry name" value="Radical_SAM"/>
    <property type="match status" value="1"/>
</dbReference>
<dbReference type="GO" id="GO:0046872">
    <property type="term" value="F:metal ion binding"/>
    <property type="evidence" value="ECO:0007669"/>
    <property type="project" value="UniProtKB-KW"/>
</dbReference>
<keyword evidence="4" id="KW-0408">Iron</keyword>
<dbReference type="GO" id="GO:0003824">
    <property type="term" value="F:catalytic activity"/>
    <property type="evidence" value="ECO:0007669"/>
    <property type="project" value="InterPro"/>
</dbReference>
<feature type="non-terminal residue" evidence="7">
    <location>
        <position position="1"/>
    </location>
</feature>
<dbReference type="InterPro" id="IPR006638">
    <property type="entry name" value="Elp3/MiaA/NifB-like_rSAM"/>
</dbReference>
<protein>
    <recommendedName>
        <fullName evidence="6">Radical SAM core domain-containing protein</fullName>
    </recommendedName>
</protein>
<dbReference type="InterPro" id="IPR058240">
    <property type="entry name" value="rSAM_sf"/>
</dbReference>
<accession>A0A3B0XP54</accession>
<evidence type="ECO:0000313" key="7">
    <source>
        <dbReference type="EMBL" id="VAW65893.1"/>
    </source>
</evidence>
<dbReference type="CDD" id="cd01335">
    <property type="entry name" value="Radical_SAM"/>
    <property type="match status" value="1"/>
</dbReference>
<dbReference type="InterPro" id="IPR051198">
    <property type="entry name" value="BchE-like"/>
</dbReference>
<keyword evidence="3" id="KW-0479">Metal-binding</keyword>
<dbReference type="PANTHER" id="PTHR43409">
    <property type="entry name" value="ANAEROBIC MAGNESIUM-PROTOPORPHYRIN IX MONOMETHYL ESTER CYCLASE-RELATED"/>
    <property type="match status" value="1"/>
</dbReference>
<gene>
    <name evidence="7" type="ORF">MNBD_GAMMA09-2081</name>
</gene>
<dbReference type="PANTHER" id="PTHR43409:SF7">
    <property type="entry name" value="BLL1977 PROTEIN"/>
    <property type="match status" value="1"/>
</dbReference>
<dbReference type="GO" id="GO:0051536">
    <property type="term" value="F:iron-sulfur cluster binding"/>
    <property type="evidence" value="ECO:0007669"/>
    <property type="project" value="UniProtKB-KW"/>
</dbReference>
<dbReference type="SFLD" id="SFLDG01082">
    <property type="entry name" value="B12-binding_domain_containing"/>
    <property type="match status" value="1"/>
</dbReference>
<evidence type="ECO:0000256" key="2">
    <source>
        <dbReference type="ARBA" id="ARBA00022691"/>
    </source>
</evidence>
<reference evidence="7" key="1">
    <citation type="submission" date="2018-06" db="EMBL/GenBank/DDBJ databases">
        <authorList>
            <person name="Zhirakovskaya E."/>
        </authorList>
    </citation>
    <scope>NUCLEOTIDE SEQUENCE</scope>
</reference>
<feature type="domain" description="Radical SAM core" evidence="6">
    <location>
        <begin position="1"/>
        <end position="211"/>
    </location>
</feature>
<proteinExistence type="predicted"/>
<keyword evidence="2" id="KW-0949">S-adenosyl-L-methionine</keyword>
<dbReference type="SUPFAM" id="SSF102114">
    <property type="entry name" value="Radical SAM enzymes"/>
    <property type="match status" value="1"/>
</dbReference>
<dbReference type="SMART" id="SM00729">
    <property type="entry name" value="Elp3"/>
    <property type="match status" value="1"/>
</dbReference>
<sequence>FSRGCPNRCNFCGHANKSGLKRRSKSAENIMKEFQYISKLHGARVFRNGDSNTPGDLIKAVAERIVQDGLEVEYALITHVNNLKTEFYELLKRSGCFSVFFGIESGNQRVVDKIINKGLKLEKAKEAISKAQEQGLFVVTTYIYPTPGETAETTKDTYDFIKDSHPDVATFCPPIVTPKSNWGDNPEKFGIELNDNYFDELMFFTPALFYPPTMWEPMSCKINGKSFFEIAQESDKFARDLEADGILTQVMEDAALMAKHCDMSYVDFRDNVRHYLTVGDQKNMQKIVQKINYSVSNANEKRLDSSLAL</sequence>
<evidence type="ECO:0000259" key="6">
    <source>
        <dbReference type="PROSITE" id="PS51918"/>
    </source>
</evidence>
<keyword evidence="5" id="KW-0411">Iron-sulfur</keyword>
<dbReference type="Gene3D" id="3.20.20.70">
    <property type="entry name" value="Aldolase class I"/>
    <property type="match status" value="1"/>
</dbReference>
<dbReference type="PROSITE" id="PS51918">
    <property type="entry name" value="RADICAL_SAM"/>
    <property type="match status" value="1"/>
</dbReference>
<dbReference type="AlphaFoldDB" id="A0A3B0XP54"/>
<dbReference type="Pfam" id="PF04055">
    <property type="entry name" value="Radical_SAM"/>
    <property type="match status" value="1"/>
</dbReference>
<dbReference type="EMBL" id="UOFI01000070">
    <property type="protein sequence ID" value="VAW65893.1"/>
    <property type="molecule type" value="Genomic_DNA"/>
</dbReference>
<dbReference type="InterPro" id="IPR013785">
    <property type="entry name" value="Aldolase_TIM"/>
</dbReference>